<evidence type="ECO:0000313" key="16">
    <source>
        <dbReference type="Proteomes" id="UP000022910"/>
    </source>
</evidence>
<dbReference type="Gene3D" id="3.40.50.2000">
    <property type="entry name" value="Glycogen Phosphorylase B"/>
    <property type="match status" value="2"/>
</dbReference>
<organism evidence="15 16">
    <name type="scientific">Rhizophagus irregularis (strain DAOM 197198w)</name>
    <name type="common">Glomus intraradices</name>
    <dbReference type="NCBI Taxonomy" id="1432141"/>
    <lineage>
        <taxon>Eukaryota</taxon>
        <taxon>Fungi</taxon>
        <taxon>Fungi incertae sedis</taxon>
        <taxon>Mucoromycota</taxon>
        <taxon>Glomeromycotina</taxon>
        <taxon>Glomeromycetes</taxon>
        <taxon>Glomerales</taxon>
        <taxon>Glomeraceae</taxon>
        <taxon>Rhizophagus</taxon>
    </lineage>
</organism>
<keyword evidence="7 12" id="KW-0256">Endoplasmic reticulum</keyword>
<keyword evidence="6 12" id="KW-0812">Transmembrane</keyword>
<dbReference type="GO" id="GO:0005789">
    <property type="term" value="C:endoplasmic reticulum membrane"/>
    <property type="evidence" value="ECO:0007669"/>
    <property type="project" value="UniProtKB-SubCell"/>
</dbReference>
<evidence type="ECO:0000256" key="3">
    <source>
        <dbReference type="ARBA" id="ARBA00004922"/>
    </source>
</evidence>
<dbReference type="AlphaFoldDB" id="A0A015J2R3"/>
<dbReference type="EC" id="2.4.1.132" evidence="12"/>
<evidence type="ECO:0000259" key="14">
    <source>
        <dbReference type="Pfam" id="PF13439"/>
    </source>
</evidence>
<comment type="pathway">
    <text evidence="3 12">Protein modification; protein glycosylation.</text>
</comment>
<evidence type="ECO:0000256" key="2">
    <source>
        <dbReference type="ARBA" id="ARBA00004586"/>
    </source>
</evidence>
<gene>
    <name evidence="15" type="ORF">RirG_174130</name>
</gene>
<dbReference type="InterPro" id="IPR028098">
    <property type="entry name" value="Glyco_trans_4-like_N"/>
</dbReference>
<evidence type="ECO:0000259" key="13">
    <source>
        <dbReference type="Pfam" id="PF00534"/>
    </source>
</evidence>
<keyword evidence="16" id="KW-1185">Reference proteome</keyword>
<dbReference type="EMBL" id="JEMT01025809">
    <property type="protein sequence ID" value="EXX61055.1"/>
    <property type="molecule type" value="Genomic_DNA"/>
</dbReference>
<proteinExistence type="inferred from homology"/>
<protein>
    <recommendedName>
        <fullName evidence="12">Alpha-1,3/1,6-mannosyltransferase ALG2</fullName>
        <ecNumber evidence="12">2.4.1.132</ecNumber>
        <ecNumber evidence="12">2.4.1.257</ecNumber>
    </recommendedName>
    <alternativeName>
        <fullName evidence="12">GDP-Man:Man(1)GlcNAc(2)-PP-Dol alpha-1,3-mannosyltransferase</fullName>
    </alternativeName>
</protein>
<dbReference type="UniPathway" id="UPA00378"/>
<keyword evidence="8 12" id="KW-1133">Transmembrane helix</keyword>
<dbReference type="InterPro" id="IPR027054">
    <property type="entry name" value="ALG2"/>
</dbReference>
<comment type="similarity">
    <text evidence="12">Belongs to the glycosyltransferase group 1 family.</text>
</comment>
<keyword evidence="4 12" id="KW-0328">Glycosyltransferase</keyword>
<evidence type="ECO:0000256" key="4">
    <source>
        <dbReference type="ARBA" id="ARBA00022676"/>
    </source>
</evidence>
<keyword evidence="5 12" id="KW-0808">Transferase</keyword>
<feature type="domain" description="Glycosyl transferase family 1" evidence="13">
    <location>
        <begin position="209"/>
        <end position="403"/>
    </location>
</feature>
<dbReference type="Pfam" id="PF00534">
    <property type="entry name" value="Glycos_transf_1"/>
    <property type="match status" value="1"/>
</dbReference>
<dbReference type="Proteomes" id="UP000022910">
    <property type="component" value="Unassembled WGS sequence"/>
</dbReference>
<evidence type="ECO:0000256" key="11">
    <source>
        <dbReference type="ARBA" id="ARBA00045104"/>
    </source>
</evidence>
<feature type="transmembrane region" description="Helical" evidence="12">
    <location>
        <begin position="433"/>
        <end position="453"/>
    </location>
</feature>
<evidence type="ECO:0000256" key="8">
    <source>
        <dbReference type="ARBA" id="ARBA00022989"/>
    </source>
</evidence>
<evidence type="ECO:0000256" key="10">
    <source>
        <dbReference type="ARBA" id="ARBA00045103"/>
    </source>
</evidence>
<evidence type="ECO:0000313" key="15">
    <source>
        <dbReference type="EMBL" id="EXX61055.1"/>
    </source>
</evidence>
<dbReference type="STRING" id="1432141.A0A015J2R3"/>
<evidence type="ECO:0000256" key="9">
    <source>
        <dbReference type="ARBA" id="ARBA00023136"/>
    </source>
</evidence>
<dbReference type="HOGENOM" id="CLU_030619_1_0_1"/>
<evidence type="ECO:0000256" key="7">
    <source>
        <dbReference type="ARBA" id="ARBA00022824"/>
    </source>
</evidence>
<comment type="catalytic activity">
    <reaction evidence="10 12">
        <text>a beta-D-Man-(1-&gt;4)-beta-D-GlcNAc-(1-&gt;4)-alpha-D-GlcNAc-diphospho-di-trans,poly-cis-dolichol + GDP-alpha-D-mannose = an alpha-D-Man-(1-&gt;3)-beta-D-Man-(1-&gt;4)-beta-D-GlcNAc-(1-&gt;4)-alpha-D-GlcNAc-diphospho-di-trans,poly-cis-dolichol + GDP + H(+)</text>
        <dbReference type="Rhea" id="RHEA:29515"/>
        <dbReference type="Rhea" id="RHEA-COMP:19511"/>
        <dbReference type="Rhea" id="RHEA-COMP:19513"/>
        <dbReference type="ChEBI" id="CHEBI:15378"/>
        <dbReference type="ChEBI" id="CHEBI:57527"/>
        <dbReference type="ChEBI" id="CHEBI:58189"/>
        <dbReference type="ChEBI" id="CHEBI:58472"/>
        <dbReference type="ChEBI" id="CHEBI:132510"/>
        <dbReference type="EC" id="2.4.1.132"/>
    </reaction>
    <physiologicalReaction direction="left-to-right" evidence="10 12">
        <dbReference type="Rhea" id="RHEA:29516"/>
    </physiologicalReaction>
</comment>
<sequence>MSSQILKLAFVHPDLGIGGAERLVVDAAVGLQTKGHQVVIYTSHHDPTHCFEETRNDTLEVRVRGNYIIPRTFFGSFYIICAILRQIHLTLSMIFWDRAKYDVIFVDQLSASVPLLRLTGAKVLFYCHFPDKLLTQRESLIKKIYRYPVDLIEELTTDMANCIVVNSKFTAKIFHESFPHIKRTPRVLYPGIHFDSYDKKVDLKDKSVEILETSKKIILSINRFERKKNIILAIHAFAKLRDDNLISANQFNNLRLVIAGGYDYRVQENVDHHKELYQEASKLELKPSTLMPGSAELLPENSENSQVIFLCSFNEPQRTYLLSKALCLLYTPSNEHFGIVPVEAMYARLPVIAINNGGPKETVKDRITGLLCSSTPMAFSQAIASFINGEYDRDNMGDQGRKHVQKIFSLEAFVNTLEEILMQLIKDSSPFSLLNPLSLWLSLTIALILYYVYQYPYIF</sequence>
<dbReference type="GO" id="GO:0004378">
    <property type="term" value="F:GDP-Man:Man(1)GlcNAc(2)-PP-Dol alpha-1,3-mannosyltransferase activity"/>
    <property type="evidence" value="ECO:0007669"/>
    <property type="project" value="UniProtKB-UniRule"/>
</dbReference>
<name>A0A015J2R3_RHIIW</name>
<dbReference type="PANTHER" id="PTHR45918">
    <property type="entry name" value="ALPHA-1,3/1,6-MANNOSYLTRANSFERASE ALG2"/>
    <property type="match status" value="1"/>
</dbReference>
<evidence type="ECO:0000256" key="1">
    <source>
        <dbReference type="ARBA" id="ARBA00003142"/>
    </source>
</evidence>
<feature type="domain" description="Glycosyltransferase subfamily 4-like N-terminal" evidence="14">
    <location>
        <begin position="17"/>
        <end position="193"/>
    </location>
</feature>
<accession>A0A015J2R3</accession>
<comment type="subcellular location">
    <subcellularLocation>
        <location evidence="2 12">Endoplasmic reticulum membrane</location>
    </subcellularLocation>
</comment>
<evidence type="ECO:0000256" key="6">
    <source>
        <dbReference type="ARBA" id="ARBA00022692"/>
    </source>
</evidence>
<dbReference type="CDD" id="cd03805">
    <property type="entry name" value="GT4_ALG2-like"/>
    <property type="match status" value="1"/>
</dbReference>
<dbReference type="GO" id="GO:0102704">
    <property type="term" value="F:GDP-Man:Man(2)GlcNAc(2)-PP-Dol alpha-1,6-mannosyltransferase activity"/>
    <property type="evidence" value="ECO:0007669"/>
    <property type="project" value="UniProtKB-UniRule"/>
</dbReference>
<dbReference type="InterPro" id="IPR001296">
    <property type="entry name" value="Glyco_trans_1"/>
</dbReference>
<dbReference type="OrthoDB" id="448893at2759"/>
<comment type="function">
    <text evidence="1 12">Mannosylates Man(2)GlcNAc(2)-dolichol diphosphate and Man(1)GlcNAc(2)-dolichol diphosphate to form Man(3)GlcNAc(2)-dolichol diphosphate.</text>
</comment>
<evidence type="ECO:0000256" key="12">
    <source>
        <dbReference type="RuleBase" id="RU367136"/>
    </source>
</evidence>
<dbReference type="SUPFAM" id="SSF53756">
    <property type="entry name" value="UDP-Glycosyltransferase/glycogen phosphorylase"/>
    <property type="match status" value="1"/>
</dbReference>
<evidence type="ECO:0000256" key="5">
    <source>
        <dbReference type="ARBA" id="ARBA00022679"/>
    </source>
</evidence>
<comment type="catalytic activity">
    <reaction evidence="11 12">
        <text>an alpha-D-Man-(1-&gt;3)-beta-D-Man-(1-&gt;4)-beta-D-GlcNAc-(1-&gt;4)-alpha-D-GlcNAc-diphospho-di-trans,poly-cis-dolichol + GDP-alpha-D-mannose = an alpha-D-Man-(1-&gt;3)-[alpha-D-Man-(1-&gt;6)]-beta-D-Man-(1-&gt;4)-beta-D-GlcNAc-(1-&gt;4)-alpha-D-GlcNAc-diphospho-di-trans,poly-cis-dolichol + GDP + H(+)</text>
        <dbReference type="Rhea" id="RHEA:29519"/>
        <dbReference type="Rhea" id="RHEA-COMP:19513"/>
        <dbReference type="Rhea" id="RHEA-COMP:19515"/>
        <dbReference type="ChEBI" id="CHEBI:15378"/>
        <dbReference type="ChEBI" id="CHEBI:57527"/>
        <dbReference type="ChEBI" id="CHEBI:58189"/>
        <dbReference type="ChEBI" id="CHEBI:132510"/>
        <dbReference type="ChEBI" id="CHEBI:132511"/>
        <dbReference type="EC" id="2.4.1.257"/>
    </reaction>
    <physiologicalReaction direction="left-to-right" evidence="11 12">
        <dbReference type="Rhea" id="RHEA:29520"/>
    </physiologicalReaction>
</comment>
<comment type="caution">
    <text evidence="15">The sequence shown here is derived from an EMBL/GenBank/DDBJ whole genome shotgun (WGS) entry which is preliminary data.</text>
</comment>
<keyword evidence="9 12" id="KW-0472">Membrane</keyword>
<dbReference type="OMA" id="AMYMKCP"/>
<dbReference type="PANTHER" id="PTHR45918:SF1">
    <property type="entry name" value="ALPHA-1,3_1,6-MANNOSYLTRANSFERASE ALG2"/>
    <property type="match status" value="1"/>
</dbReference>
<dbReference type="EC" id="2.4.1.257" evidence="12"/>
<dbReference type="Pfam" id="PF13439">
    <property type="entry name" value="Glyco_transf_4"/>
    <property type="match status" value="1"/>
</dbReference>
<reference evidence="15 16" key="1">
    <citation type="submission" date="2014-02" db="EMBL/GenBank/DDBJ databases">
        <title>Single nucleus genome sequencing reveals high similarity among nuclei of an endomycorrhizal fungus.</title>
        <authorList>
            <person name="Lin K."/>
            <person name="Geurts R."/>
            <person name="Zhang Z."/>
            <person name="Limpens E."/>
            <person name="Saunders D.G."/>
            <person name="Mu D."/>
            <person name="Pang E."/>
            <person name="Cao H."/>
            <person name="Cha H."/>
            <person name="Lin T."/>
            <person name="Zhou Q."/>
            <person name="Shang Y."/>
            <person name="Li Y."/>
            <person name="Ivanov S."/>
            <person name="Sharma T."/>
            <person name="Velzen R.V."/>
            <person name="Ruijter N.D."/>
            <person name="Aanen D.K."/>
            <person name="Win J."/>
            <person name="Kamoun S."/>
            <person name="Bisseling T."/>
            <person name="Huang S."/>
        </authorList>
    </citation>
    <scope>NUCLEOTIDE SEQUENCE [LARGE SCALE GENOMIC DNA]</scope>
    <source>
        <strain evidence="16">DAOM197198w</strain>
    </source>
</reference>